<dbReference type="InterPro" id="IPR001701">
    <property type="entry name" value="Glyco_hydro_9"/>
</dbReference>
<comment type="caution">
    <text evidence="14">The sequence shown here is derived from an EMBL/GenBank/DDBJ whole genome shotgun (WGS) entry which is preliminary data.</text>
</comment>
<dbReference type="InterPro" id="IPR008928">
    <property type="entry name" value="6-hairpin_glycosidase_sf"/>
</dbReference>
<evidence type="ECO:0000256" key="1">
    <source>
        <dbReference type="ARBA" id="ARBA00000966"/>
    </source>
</evidence>
<keyword evidence="15" id="KW-1185">Reference proteome</keyword>
<evidence type="ECO:0000256" key="3">
    <source>
        <dbReference type="ARBA" id="ARBA00022801"/>
    </source>
</evidence>
<accession>A0AAU9W2Z1</accession>
<feature type="compositionally biased region" description="Pro residues" evidence="11">
    <location>
        <begin position="227"/>
        <end position="243"/>
    </location>
</feature>
<dbReference type="SUPFAM" id="SSF48208">
    <property type="entry name" value="Six-hairpin glycosidases"/>
    <property type="match status" value="2"/>
</dbReference>
<evidence type="ECO:0000256" key="5">
    <source>
        <dbReference type="ARBA" id="ARBA00023277"/>
    </source>
</evidence>
<dbReference type="Gene3D" id="2.60.40.290">
    <property type="match status" value="2"/>
</dbReference>
<feature type="active site" evidence="9">
    <location>
        <position position="690"/>
    </location>
</feature>
<dbReference type="FunFam" id="1.50.10.10:FF:000020">
    <property type="entry name" value="Endoglucanase"/>
    <property type="match status" value="2"/>
</dbReference>
<feature type="compositionally biased region" description="Low complexity" evidence="11">
    <location>
        <begin position="259"/>
        <end position="268"/>
    </location>
</feature>
<feature type="active site" evidence="9">
    <location>
        <position position="681"/>
    </location>
</feature>
<organism evidence="14 15">
    <name type="scientific">Pocillopora meandrina</name>
    <dbReference type="NCBI Taxonomy" id="46732"/>
    <lineage>
        <taxon>Eukaryota</taxon>
        <taxon>Metazoa</taxon>
        <taxon>Cnidaria</taxon>
        <taxon>Anthozoa</taxon>
        <taxon>Hexacorallia</taxon>
        <taxon>Scleractinia</taxon>
        <taxon>Astrocoeniina</taxon>
        <taxon>Pocilloporidae</taxon>
        <taxon>Pocillopora</taxon>
    </lineage>
</organism>
<evidence type="ECO:0000256" key="9">
    <source>
        <dbReference type="PROSITE-ProRule" id="PRU10060"/>
    </source>
</evidence>
<dbReference type="PANTHER" id="PTHR22298">
    <property type="entry name" value="ENDO-1,4-BETA-GLUCANASE"/>
    <property type="match status" value="1"/>
</dbReference>
<sequence length="1297" mass="143560">MIVTFSQPIKILEVWQAKIQMQNKQNTVFVLENQSWNTLLEEGKKFEFNFKATKRGRGNPHVVEVAVGRTEHLKGFQVGIFRSNFVHLLIDIHTMSLLRSVIPLSILVLLHAPKAFGEQAKTVVVDKWYDGFKGLITLDLTDDVTSGWTLTLSFPVPTPNLEIWRAEIVDNQGDKVYRMKNMPWNTQISKGTFKLYFIAKKSDVTKDPPIGAVMFSRGAPITNQPPTASPSPPPPATKPPSSSPGPDTTRPTQPPQTTAPPSLTQSPSRGPGKYDYSEVLKLSILFYEAQRSGKLPPNNRVKWRKDSALGDKGPNGEDLTGGWYDAGDYVKFGFPMASSVTVLAWGIVEYKEAYVAAGQYSNVLDSIKWATDYFIKAHTKKEEFYGQVGDGDLDHAFWGRPEDMTMRRPAWKITPQNPGSDLAAETAAALAAASIAFKAQNTRASKKYARKLLTHSKQLYAFSDKYRGVYSDSIPNAGKFYKSYSGFQDELVWGAAWLYRATKESSYLVKAEKYFKDYGMDGQAWAFSWDDKKAGVQLLLAQLTKKESYKNAIKASLDNWLPGGSVRYTPKGLAWRIKWGSNRYAANTAFLALVAADQGLKRTAYRNFAKKQINYMLGDSGRSFVVGFGKNPPRRPHHSSSSCPSAPQPCGWDNFNADIPNAHVLKGALVGGPDENDNYKDDRKDYVMNEVTTDYNAGFHIMGRISLSSCLLFFLLFARHTCAEQSRITVVSEWNTGFTAKFTFRLQSKVTDGWIITLTFSKPALKLQTWIGDIKSVSPDRKRYVITNKPWQKQLNAGYELSTEIVLTKPVANSPAPGGVALFQRLGAGAGGGAGGGNAGGGGGGHTGGGGGVIAKPTAPPAPGPFNYNEVLRKSILFYEAQRAGRLPATNRIPWRKSATLRDGADVGVDLSGGWFDAGDFVKFGFPMASSVTVLTWGLLNYKEAYIAAGELKSMLDCIKWPLDYFMKAHTSKFELYVQVGDGVKDHEYWGRPEDMHMARPALKITAQRPGSDVAAETAAALAAGAIAFRKSNPTYSNQLLAHAKGLYEFARTYLGKYSDSIPRAAKFYKSGGYKDELVWGAAWLYRATRDRKYLTLAESLYKKYYLSSSWAFSWDDKTAAVQMLLYGLTKKPQYKLAIQKYLANWLPGGSLKRTPKGLVFRDAWGANRFAANTAFLALLAADQGLNPTTYRQFARKQIHYMLGDSGRSYVVGFGKNPPQRPHHRSSSCPSAPARCDWGNYHNSGPNAHVLPGALVGGPDRYDNFKDDRTEVKYSEVATDYNAGFQSAVAGLRRLQL</sequence>
<feature type="active site" evidence="8">
    <location>
        <position position="1223"/>
    </location>
</feature>
<dbReference type="PROSITE" id="PS00698">
    <property type="entry name" value="GH9_3"/>
    <property type="match status" value="1"/>
</dbReference>
<evidence type="ECO:0000259" key="13">
    <source>
        <dbReference type="Pfam" id="PF00759"/>
    </source>
</evidence>
<keyword evidence="6 8" id="KW-0326">Glycosidase</keyword>
<keyword evidence="4 10" id="KW-0136">Cellulose degradation</keyword>
<feature type="region of interest" description="Disordered" evidence="11">
    <location>
        <begin position="209"/>
        <end position="271"/>
    </location>
</feature>
<evidence type="ECO:0000313" key="14">
    <source>
        <dbReference type="EMBL" id="CAH3042592.1"/>
    </source>
</evidence>
<dbReference type="GO" id="GO:0030245">
    <property type="term" value="P:cellulose catabolic process"/>
    <property type="evidence" value="ECO:0007669"/>
    <property type="project" value="UniProtKB-KW"/>
</dbReference>
<dbReference type="GO" id="GO:0008810">
    <property type="term" value="F:cellulase activity"/>
    <property type="evidence" value="ECO:0007669"/>
    <property type="project" value="UniProtKB-EC"/>
</dbReference>
<dbReference type="Pfam" id="PF00553">
    <property type="entry name" value="CBM_2"/>
    <property type="match status" value="2"/>
</dbReference>
<evidence type="ECO:0000256" key="2">
    <source>
        <dbReference type="ARBA" id="ARBA00007072"/>
    </source>
</evidence>
<dbReference type="InterPro" id="IPR033126">
    <property type="entry name" value="Glyco_hydro_9_Asp/Glu_AS"/>
</dbReference>
<evidence type="ECO:0000256" key="10">
    <source>
        <dbReference type="RuleBase" id="RU361166"/>
    </source>
</evidence>
<feature type="domain" description="CBM2" evidence="12">
    <location>
        <begin position="728"/>
        <end position="805"/>
    </location>
</feature>
<dbReference type="SUPFAM" id="SSF49384">
    <property type="entry name" value="Carbohydrate-binding domain"/>
    <property type="match status" value="2"/>
</dbReference>
<keyword evidence="5 8" id="KW-0119">Carbohydrate metabolism</keyword>
<comment type="similarity">
    <text evidence="2 8 10">Belongs to the glycosyl hydrolase 9 (cellulase E) family.</text>
</comment>
<evidence type="ECO:0000256" key="7">
    <source>
        <dbReference type="ARBA" id="ARBA00023326"/>
    </source>
</evidence>
<feature type="domain" description="Glycoside hydrolase family 9" evidence="13">
    <location>
        <begin position="868"/>
        <end position="1288"/>
    </location>
</feature>
<dbReference type="EC" id="3.2.1.4" evidence="10"/>
<evidence type="ECO:0000256" key="8">
    <source>
        <dbReference type="PROSITE-ProRule" id="PRU10059"/>
    </source>
</evidence>
<keyword evidence="3 8" id="KW-0378">Hydrolase</keyword>
<dbReference type="Proteomes" id="UP001159428">
    <property type="component" value="Unassembled WGS sequence"/>
</dbReference>
<evidence type="ECO:0000256" key="11">
    <source>
        <dbReference type="SAM" id="MobiDB-lite"/>
    </source>
</evidence>
<protein>
    <recommendedName>
        <fullName evidence="10">Endoglucanase</fullName>
        <ecNumber evidence="10">3.2.1.4</ecNumber>
    </recommendedName>
</protein>
<feature type="domain" description="Glycoside hydrolase family 9" evidence="13">
    <location>
        <begin position="276"/>
        <end position="700"/>
    </location>
</feature>
<dbReference type="InterPro" id="IPR018221">
    <property type="entry name" value="Glyco_hydro_9_His_AS"/>
</dbReference>
<feature type="active site" evidence="8">
    <location>
        <position position="637"/>
    </location>
</feature>
<keyword evidence="7 8" id="KW-0624">Polysaccharide degradation</keyword>
<evidence type="ECO:0000256" key="6">
    <source>
        <dbReference type="ARBA" id="ARBA00023295"/>
    </source>
</evidence>
<dbReference type="InterPro" id="IPR001919">
    <property type="entry name" value="CBD2"/>
</dbReference>
<dbReference type="InterPro" id="IPR012341">
    <property type="entry name" value="6hp_glycosidase-like_sf"/>
</dbReference>
<gene>
    <name evidence="14" type="ORF">PMEA_00028899</name>
</gene>
<dbReference type="Pfam" id="PF00759">
    <property type="entry name" value="Glyco_hydro_9"/>
    <property type="match status" value="2"/>
</dbReference>
<reference evidence="14 15" key="1">
    <citation type="submission" date="2022-05" db="EMBL/GenBank/DDBJ databases">
        <authorList>
            <consortium name="Genoscope - CEA"/>
            <person name="William W."/>
        </authorList>
    </citation>
    <scope>NUCLEOTIDE SEQUENCE [LARGE SCALE GENOMIC DNA]</scope>
</reference>
<dbReference type="Gene3D" id="1.50.10.10">
    <property type="match status" value="2"/>
</dbReference>
<dbReference type="InterPro" id="IPR008965">
    <property type="entry name" value="CBM2/CBM3_carb-bd_dom_sf"/>
</dbReference>
<feature type="domain" description="CBM2" evidence="12">
    <location>
        <begin position="121"/>
        <end position="192"/>
    </location>
</feature>
<proteinExistence type="inferred from homology"/>
<evidence type="ECO:0000313" key="15">
    <source>
        <dbReference type="Proteomes" id="UP001159428"/>
    </source>
</evidence>
<comment type="catalytic activity">
    <reaction evidence="1 10">
        <text>Endohydrolysis of (1-&gt;4)-beta-D-glucosidic linkages in cellulose, lichenin and cereal beta-D-glucans.</text>
        <dbReference type="EC" id="3.2.1.4"/>
    </reaction>
</comment>
<dbReference type="PROSITE" id="PS00592">
    <property type="entry name" value="GH9_2"/>
    <property type="match status" value="2"/>
</dbReference>
<evidence type="ECO:0000256" key="4">
    <source>
        <dbReference type="ARBA" id="ARBA00023001"/>
    </source>
</evidence>
<dbReference type="InterPro" id="IPR012291">
    <property type="entry name" value="CBM2_carb-bd_dom_sf"/>
</dbReference>
<dbReference type="EMBL" id="CALNXJ010000006">
    <property type="protein sequence ID" value="CAH3042592.1"/>
    <property type="molecule type" value="Genomic_DNA"/>
</dbReference>
<evidence type="ECO:0000259" key="12">
    <source>
        <dbReference type="Pfam" id="PF00553"/>
    </source>
</evidence>
<name>A0AAU9W2Z1_9CNID</name>
<dbReference type="GO" id="GO:0030247">
    <property type="term" value="F:polysaccharide binding"/>
    <property type="evidence" value="ECO:0007669"/>
    <property type="project" value="InterPro"/>
</dbReference>